<dbReference type="FunFam" id="1.25.40.10:FF:002592">
    <property type="entry name" value="Uncharacterized protein"/>
    <property type="match status" value="1"/>
</dbReference>
<organism evidence="11">
    <name type="scientific">Vitis vinifera</name>
    <name type="common">Grape</name>
    <dbReference type="NCBI Taxonomy" id="29760"/>
    <lineage>
        <taxon>Eukaryota</taxon>
        <taxon>Viridiplantae</taxon>
        <taxon>Streptophyta</taxon>
        <taxon>Embryophyta</taxon>
        <taxon>Tracheophyta</taxon>
        <taxon>Spermatophyta</taxon>
        <taxon>Magnoliopsida</taxon>
        <taxon>eudicotyledons</taxon>
        <taxon>Gunneridae</taxon>
        <taxon>Pentapetalae</taxon>
        <taxon>rosids</taxon>
        <taxon>Vitales</taxon>
        <taxon>Vitaceae</taxon>
        <taxon>Viteae</taxon>
        <taxon>Vitis</taxon>
    </lineage>
</organism>
<dbReference type="GO" id="GO:0015031">
    <property type="term" value="P:protein transport"/>
    <property type="evidence" value="ECO:0007669"/>
    <property type="project" value="UniProtKB-KW"/>
</dbReference>
<dbReference type="Gene3D" id="1.10.287.110">
    <property type="entry name" value="DnaJ domain"/>
    <property type="match status" value="1"/>
</dbReference>
<dbReference type="InterPro" id="IPR046848">
    <property type="entry name" value="E_motif"/>
</dbReference>
<dbReference type="InterPro" id="IPR036869">
    <property type="entry name" value="J_dom_sf"/>
</dbReference>
<keyword evidence="8" id="KW-0496">Mitochondrion</keyword>
<feature type="repeat" description="PPR" evidence="10">
    <location>
        <begin position="347"/>
        <end position="383"/>
    </location>
</feature>
<feature type="repeat" description="PPR" evidence="10">
    <location>
        <begin position="215"/>
        <end position="249"/>
    </location>
</feature>
<dbReference type="GO" id="GO:0031348">
    <property type="term" value="P:negative regulation of defense response"/>
    <property type="evidence" value="ECO:0007669"/>
    <property type="project" value="UniProtKB-ARBA"/>
</dbReference>
<dbReference type="InterPro" id="IPR002885">
    <property type="entry name" value="PPR_rpt"/>
</dbReference>
<keyword evidence="4" id="KW-0677">Repeat</keyword>
<dbReference type="Pfam" id="PF13041">
    <property type="entry name" value="PPR_2"/>
    <property type="match status" value="1"/>
</dbReference>
<evidence type="ECO:0000256" key="2">
    <source>
        <dbReference type="ARBA" id="ARBA00008817"/>
    </source>
</evidence>
<dbReference type="GO" id="GO:0009451">
    <property type="term" value="P:RNA modification"/>
    <property type="evidence" value="ECO:0007669"/>
    <property type="project" value="InterPro"/>
</dbReference>
<accession>A5BPX5</accession>
<comment type="subcellular location">
    <subcellularLocation>
        <location evidence="1">Mitochondrion inner membrane</location>
        <topology evidence="1">Peripheral membrane protein</topology>
    </subcellularLocation>
</comment>
<evidence type="ECO:0000256" key="4">
    <source>
        <dbReference type="ARBA" id="ARBA00022737"/>
    </source>
</evidence>
<dbReference type="Pfam" id="PF01535">
    <property type="entry name" value="PPR"/>
    <property type="match status" value="8"/>
</dbReference>
<dbReference type="FunFam" id="1.25.40.10:FF:001394">
    <property type="entry name" value="Pentatricopeptide repeat-containing protein At3g28660"/>
    <property type="match status" value="1"/>
</dbReference>
<reference evidence="11" key="1">
    <citation type="journal article" date="2007" name="PLoS ONE">
        <title>The first genome sequence of an elite grapevine cultivar (Pinot noir Vitis vinifera L.): coping with a highly heterozygous genome.</title>
        <authorList>
            <person name="Velasco R."/>
            <person name="Zharkikh A."/>
            <person name="Troggio M."/>
            <person name="Cartwright D.A."/>
            <person name="Cestaro A."/>
            <person name="Pruss D."/>
            <person name="Pindo M."/>
            <person name="FitzGerald L.M."/>
            <person name="Vezzulli S."/>
            <person name="Reid J."/>
            <person name="Malacarne G."/>
            <person name="Iliev D."/>
            <person name="Coppola G."/>
            <person name="Wardell B."/>
            <person name="Micheletti D."/>
            <person name="Macalma T."/>
            <person name="Facci M."/>
            <person name="Mitchell J.T."/>
            <person name="Perazzolli M."/>
            <person name="Eldredge G."/>
            <person name="Gatto P."/>
            <person name="Oyzerski R."/>
            <person name="Moretto M."/>
            <person name="Gutin N."/>
            <person name="Stefanini M."/>
            <person name="Chen Y."/>
            <person name="Segala C."/>
            <person name="Davenport C."/>
            <person name="Dematte L."/>
            <person name="Mraz A."/>
            <person name="Battilana J."/>
            <person name="Stormo K."/>
            <person name="Costa F."/>
            <person name="Tao Q."/>
            <person name="Si-Ammour A."/>
            <person name="Harkins T."/>
            <person name="Lackey A."/>
            <person name="Perbost C."/>
            <person name="Taillon B."/>
            <person name="Stella A."/>
            <person name="Solovyev V."/>
            <person name="Fawcett J.A."/>
            <person name="Sterck L."/>
            <person name="Vandepoele K."/>
            <person name="Grando S.M."/>
            <person name="Toppo S."/>
            <person name="Moser C."/>
            <person name="Lanchbury J."/>
            <person name="Bogden R."/>
            <person name="Skolnick M."/>
            <person name="Sgaramella V."/>
            <person name="Bhatnagar S.K."/>
            <person name="Fontana P."/>
            <person name="Gutin A."/>
            <person name="Van de Peer Y."/>
            <person name="Salamini F."/>
            <person name="Viola R."/>
        </authorList>
    </citation>
    <scope>NUCLEOTIDE SEQUENCE</scope>
</reference>
<dbReference type="Pfam" id="PF03656">
    <property type="entry name" value="Pam16"/>
    <property type="match status" value="1"/>
</dbReference>
<keyword evidence="7" id="KW-0811">Translocation</keyword>
<dbReference type="Pfam" id="PF20431">
    <property type="entry name" value="E_motif"/>
    <property type="match status" value="1"/>
</dbReference>
<dbReference type="FunFam" id="1.10.287.110:FF:000006">
    <property type="entry name" value="Import inner membrane translocase subunit TIM16"/>
    <property type="match status" value="1"/>
</dbReference>
<keyword evidence="3" id="KW-0813">Transport</keyword>
<evidence type="ECO:0000256" key="10">
    <source>
        <dbReference type="PROSITE-ProRule" id="PRU00708"/>
    </source>
</evidence>
<keyword evidence="9" id="KW-0472">Membrane</keyword>
<evidence type="ECO:0000256" key="9">
    <source>
        <dbReference type="ARBA" id="ARBA00023136"/>
    </source>
</evidence>
<evidence type="ECO:0000256" key="7">
    <source>
        <dbReference type="ARBA" id="ARBA00023010"/>
    </source>
</evidence>
<evidence type="ECO:0000256" key="6">
    <source>
        <dbReference type="ARBA" id="ARBA00022927"/>
    </source>
</evidence>
<keyword evidence="5" id="KW-0999">Mitochondrion inner membrane</keyword>
<name>A5BPX5_VITVI</name>
<dbReference type="NCBIfam" id="TIGR00756">
    <property type="entry name" value="PPR"/>
    <property type="match status" value="3"/>
</dbReference>
<dbReference type="PANTHER" id="PTHR47926:SF344">
    <property type="entry name" value="OS07G0636900 PROTEIN"/>
    <property type="match status" value="1"/>
</dbReference>
<dbReference type="InterPro" id="IPR011990">
    <property type="entry name" value="TPR-like_helical_dom_sf"/>
</dbReference>
<proteinExistence type="inferred from homology"/>
<evidence type="ECO:0008006" key="12">
    <source>
        <dbReference type="Google" id="ProtNLM"/>
    </source>
</evidence>
<gene>
    <name evidence="11" type="ORF">VITISV_000846</name>
</gene>
<feature type="repeat" description="PPR" evidence="10">
    <location>
        <begin position="153"/>
        <end position="187"/>
    </location>
</feature>
<dbReference type="FunFam" id="1.25.40.10:FF:001746">
    <property type="entry name" value="Pentatricopeptide repeat-containing protein mitochondrial"/>
    <property type="match status" value="1"/>
</dbReference>
<feature type="repeat" description="PPR" evidence="10">
    <location>
        <begin position="70"/>
        <end position="104"/>
    </location>
</feature>
<comment type="similarity">
    <text evidence="2">Belongs to the TIM16/PAM16 family.</text>
</comment>
<dbReference type="PROSITE" id="PS51375">
    <property type="entry name" value="PPR"/>
    <property type="match status" value="4"/>
</dbReference>
<evidence type="ECO:0000313" key="11">
    <source>
        <dbReference type="EMBL" id="CAN68178.1"/>
    </source>
</evidence>
<evidence type="ECO:0000256" key="5">
    <source>
        <dbReference type="ARBA" id="ARBA00022792"/>
    </source>
</evidence>
<dbReference type="Gene3D" id="1.25.40.10">
    <property type="entry name" value="Tetratricopeptide repeat domain"/>
    <property type="match status" value="4"/>
</dbReference>
<dbReference type="AlphaFoldDB" id="A5BPX5"/>
<dbReference type="InterPro" id="IPR046960">
    <property type="entry name" value="PPR_At4g14850-like_plant"/>
</dbReference>
<dbReference type="EMBL" id="AM466985">
    <property type="protein sequence ID" value="CAN68178.1"/>
    <property type="molecule type" value="Genomic_DNA"/>
</dbReference>
<dbReference type="GO" id="GO:0003723">
    <property type="term" value="F:RNA binding"/>
    <property type="evidence" value="ECO:0007669"/>
    <property type="project" value="InterPro"/>
</dbReference>
<protein>
    <recommendedName>
        <fullName evidence="12">Pentatricopeptide repeat-containing protein</fullName>
    </recommendedName>
</protein>
<evidence type="ECO:0000256" key="1">
    <source>
        <dbReference type="ARBA" id="ARBA00004637"/>
    </source>
</evidence>
<evidence type="ECO:0000256" key="3">
    <source>
        <dbReference type="ARBA" id="ARBA00022448"/>
    </source>
</evidence>
<keyword evidence="6" id="KW-0653">Protein transport</keyword>
<dbReference type="GO" id="GO:0005743">
    <property type="term" value="C:mitochondrial inner membrane"/>
    <property type="evidence" value="ECO:0007669"/>
    <property type="project" value="UniProtKB-SubCell"/>
</dbReference>
<dbReference type="FunFam" id="1.25.40.10:FF:000242">
    <property type="entry name" value="Pentatricopeptide repeat-containing protein"/>
    <property type="match status" value="1"/>
</dbReference>
<dbReference type="ExpressionAtlas" id="A5BPX5">
    <property type="expression patterns" value="baseline and differential"/>
</dbReference>
<dbReference type="PANTHER" id="PTHR47926">
    <property type="entry name" value="PENTATRICOPEPTIDE REPEAT-CONTAINING PROTEIN"/>
    <property type="match status" value="1"/>
</dbReference>
<sequence>MLTIRVPDLLSKLQQLSSVKEVEQTQCLITKSGLFNHPFVISKIISFLSLSPLGSLVYAQAIFEDTTMDNPFVCNTMIRAYAKSVFPIKAIYLYNFMHRKDIKSDHFMYPFGLKACARVLWCNEGDIKCTQLDIACKGAEIHCRLFRLGLDQDCFIQNSLVYLYSQCGFLDLARRVFDEMTEKTITSWNVMISAYDQINDFDSADSLIGSMPGKNVVSWNMLIARYIRLGKIEDAKAVFQEMPERDAVSWNSMIAGYVQIKDYARALALFREMEIANVEATDITLISVLGACAETGALEIGRKIHLSLKQREYKIEGYLSNALVDMYAKCGHLNLAWEVFSELKMKHISCWNAMIVSLAVHGYCEEALRLFSTMEMSVDGARPNRVTFIGVLIACSHKGLVDEGRKFFNRMVNEYKIMPDIKHYGCMVDLLSRCGLLKEAHHMIKTMPFEANSVLWRTLLGACRVHHHVDLAEESFQQLGKMEPLRDGDYVLLSNIYAEAQRWNDVERASKILANLIVMGSGILARALVQAYRQALANASKSGVAQETIQNTVRRGSKAMMEQEARQILGVTEQSTWEEILQAMSLCLYFFSKYDTLFERNAKNGSFYLQSKVHRAKECLEAVHQGNSQGTPS</sequence>
<evidence type="ECO:0000256" key="8">
    <source>
        <dbReference type="ARBA" id="ARBA00023128"/>
    </source>
</evidence>